<feature type="region of interest" description="Disordered" evidence="1">
    <location>
        <begin position="278"/>
        <end position="304"/>
    </location>
</feature>
<feature type="compositionally biased region" description="Acidic residues" evidence="1">
    <location>
        <begin position="340"/>
        <end position="350"/>
    </location>
</feature>
<accession>G1XBA7</accession>
<dbReference type="PANTHER" id="PTHR34618">
    <property type="entry name" value="SURFACE PROTEIN MAS1, PUTATIVE-RELATED"/>
    <property type="match status" value="1"/>
</dbReference>
<keyword evidence="4" id="KW-1185">Reference proteome</keyword>
<evidence type="ECO:0000313" key="4">
    <source>
        <dbReference type="Proteomes" id="UP000008784"/>
    </source>
</evidence>
<dbReference type="PANTHER" id="PTHR34618:SF1">
    <property type="entry name" value="SECRETED PROTEIN"/>
    <property type="match status" value="1"/>
</dbReference>
<feature type="region of interest" description="Disordered" evidence="1">
    <location>
        <begin position="327"/>
        <end position="350"/>
    </location>
</feature>
<keyword evidence="2" id="KW-0732">Signal</keyword>
<sequence length="350" mass="38851">MVNFKISAATAAAILASVQQVSAHCRFYMPFGDYNPQKTGGIIGHFDDIAIKDHGHHQHPGQWDVAVFSDPVIPATWESPFKHIPRKYTPQGCGASLGSLFAYYVAKRPTEFSPANLEGHPDMWRHRNYHFFMAPTPAGGFNQVKYWVQNLEINLWSIENGSVHSWGWLSIRVHQVNEDGAGPFRCRFDQTGTGEHFGPWAHVLEQPPGEIAHQSRLYATNNRIHFLKVAVPKDIKCAGQYGTTKNICLMRCENYAANGPFGGCAVFQVVYPEPKIKPPPKPKPVYVDKTKPEPKPDYGDAGYNVGGGNYKEGGGYGTYKKVKRDIEAKKARRAASQTDSDIDSEEASSG</sequence>
<dbReference type="OrthoDB" id="3241054at2759"/>
<dbReference type="GeneID" id="22892668"/>
<dbReference type="Pfam" id="PF11327">
    <property type="entry name" value="Egh16-like"/>
    <property type="match status" value="1"/>
</dbReference>
<proteinExistence type="predicted"/>
<dbReference type="HOGENOM" id="CLU_047729_0_0_1"/>
<dbReference type="InParanoid" id="G1XBA7"/>
<name>G1XBA7_ARTOA</name>
<dbReference type="Proteomes" id="UP000008784">
    <property type="component" value="Unassembled WGS sequence"/>
</dbReference>
<dbReference type="InterPro" id="IPR021476">
    <property type="entry name" value="Egh16-like"/>
</dbReference>
<reference evidence="3 4" key="1">
    <citation type="journal article" date="2011" name="PLoS Pathog.">
        <title>Genomic and proteomic analyses of the fungus Arthrobotrys oligospora provide insights into nematode-trap formation.</title>
        <authorList>
            <person name="Yang J."/>
            <person name="Wang L."/>
            <person name="Ji X."/>
            <person name="Feng Y."/>
            <person name="Li X."/>
            <person name="Zou C."/>
            <person name="Xu J."/>
            <person name="Ren Y."/>
            <person name="Mi Q."/>
            <person name="Wu J."/>
            <person name="Liu S."/>
            <person name="Liu Y."/>
            <person name="Huang X."/>
            <person name="Wang H."/>
            <person name="Niu X."/>
            <person name="Li J."/>
            <person name="Liang L."/>
            <person name="Luo Y."/>
            <person name="Ji K."/>
            <person name="Zhou W."/>
            <person name="Yu Z."/>
            <person name="Li G."/>
            <person name="Liu Y."/>
            <person name="Li L."/>
            <person name="Qiao M."/>
            <person name="Feng L."/>
            <person name="Zhang K.-Q."/>
        </authorList>
    </citation>
    <scope>NUCLEOTIDE SEQUENCE [LARGE SCALE GENOMIC DNA]</scope>
    <source>
        <strain evidence="4">ATCC 24927 / CBS 115.81 / DSM 1491</strain>
    </source>
</reference>
<protein>
    <submittedName>
        <fullName evidence="3">Uncharacterized protein</fullName>
    </submittedName>
</protein>
<dbReference type="EMBL" id="ADOT01000133">
    <property type="protein sequence ID" value="EGX49715.1"/>
    <property type="molecule type" value="Genomic_DNA"/>
</dbReference>
<organism evidence="3 4">
    <name type="scientific">Arthrobotrys oligospora (strain ATCC 24927 / CBS 115.81 / DSM 1491)</name>
    <name type="common">Nematode-trapping fungus</name>
    <name type="synonym">Didymozoophaga oligospora</name>
    <dbReference type="NCBI Taxonomy" id="756982"/>
    <lineage>
        <taxon>Eukaryota</taxon>
        <taxon>Fungi</taxon>
        <taxon>Dikarya</taxon>
        <taxon>Ascomycota</taxon>
        <taxon>Pezizomycotina</taxon>
        <taxon>Orbiliomycetes</taxon>
        <taxon>Orbiliales</taxon>
        <taxon>Orbiliaceae</taxon>
        <taxon>Orbilia</taxon>
        <taxon>Orbilia oligospora</taxon>
    </lineage>
</organism>
<feature type="compositionally biased region" description="Basic and acidic residues" evidence="1">
    <location>
        <begin position="286"/>
        <end position="298"/>
    </location>
</feature>
<evidence type="ECO:0000256" key="1">
    <source>
        <dbReference type="SAM" id="MobiDB-lite"/>
    </source>
</evidence>
<feature type="chain" id="PRO_5003427001" evidence="2">
    <location>
        <begin position="24"/>
        <end position="350"/>
    </location>
</feature>
<evidence type="ECO:0000256" key="2">
    <source>
        <dbReference type="SAM" id="SignalP"/>
    </source>
</evidence>
<gene>
    <name evidence="3" type="ORF">AOL_s00078g204</name>
</gene>
<comment type="caution">
    <text evidence="3">The sequence shown here is derived from an EMBL/GenBank/DDBJ whole genome shotgun (WGS) entry which is preliminary data.</text>
</comment>
<evidence type="ECO:0000313" key="3">
    <source>
        <dbReference type="EMBL" id="EGX49715.1"/>
    </source>
</evidence>
<dbReference type="RefSeq" id="XP_011121769.1">
    <property type="nucleotide sequence ID" value="XM_011123467.1"/>
</dbReference>
<feature type="signal peptide" evidence="2">
    <location>
        <begin position="1"/>
        <end position="23"/>
    </location>
</feature>
<dbReference type="OMA" id="MRCENIA"/>
<dbReference type="AlphaFoldDB" id="G1XBA7"/>